<organism evidence="1 2">
    <name type="scientific">Claviceps humidiphila</name>
    <dbReference type="NCBI Taxonomy" id="1294629"/>
    <lineage>
        <taxon>Eukaryota</taxon>
        <taxon>Fungi</taxon>
        <taxon>Dikarya</taxon>
        <taxon>Ascomycota</taxon>
        <taxon>Pezizomycotina</taxon>
        <taxon>Sordariomycetes</taxon>
        <taxon>Hypocreomycetidae</taxon>
        <taxon>Hypocreales</taxon>
        <taxon>Clavicipitaceae</taxon>
        <taxon>Claviceps</taxon>
    </lineage>
</organism>
<proteinExistence type="predicted"/>
<name>A0A9P7PWR6_9HYPO</name>
<comment type="caution">
    <text evidence="1">The sequence shown here is derived from an EMBL/GenBank/DDBJ whole genome shotgun (WGS) entry which is preliminary data.</text>
</comment>
<reference evidence="1 2" key="1">
    <citation type="journal article" date="2020" name="bioRxiv">
        <title>Whole genome comparisons of ergot fungi reveals the divergence and evolution of species within the genus Claviceps are the result of varying mechanisms driving genome evolution and host range expansion.</title>
        <authorList>
            <person name="Wyka S.A."/>
            <person name="Mondo S.J."/>
            <person name="Liu M."/>
            <person name="Dettman J."/>
            <person name="Nalam V."/>
            <person name="Broders K.D."/>
        </authorList>
    </citation>
    <scope>NUCLEOTIDE SEQUENCE [LARGE SCALE GENOMIC DNA]</scope>
    <source>
        <strain evidence="1 2">LM576</strain>
    </source>
</reference>
<dbReference type="EMBL" id="SRQM01000372">
    <property type="protein sequence ID" value="KAG6111708.1"/>
    <property type="molecule type" value="Genomic_DNA"/>
</dbReference>
<protein>
    <submittedName>
        <fullName evidence="1">Uncharacterized protein</fullName>
    </submittedName>
</protein>
<gene>
    <name evidence="1" type="ORF">E4U13_004708</name>
</gene>
<sequence length="235" mass="26309">MFAVVAHPESLFTCLRPRPVTFARTAECVIGVLVGESLKITEPEVRLMQYQDSPRMILPFLFAPVQRAVFQDIRPVSIKHQADLVRAQVYSSTSLARADQRQVVNAIGQAAKNPQPFLKVPKLPTSDEIVVAPIDAVTPRLPRIHARLITAINPMPSNPLPLIELPDRTVTMRSEIFTAPVSIGERERDWTKASDGQHIPFPKGYFLGETPEHIELARKKLPRHWPAASPGRRLL</sequence>
<keyword evidence="2" id="KW-1185">Reference proteome</keyword>
<dbReference type="Proteomes" id="UP000732380">
    <property type="component" value="Unassembled WGS sequence"/>
</dbReference>
<dbReference type="AlphaFoldDB" id="A0A9P7PWR6"/>
<evidence type="ECO:0000313" key="2">
    <source>
        <dbReference type="Proteomes" id="UP000732380"/>
    </source>
</evidence>
<accession>A0A9P7PWR6</accession>
<evidence type="ECO:0000313" key="1">
    <source>
        <dbReference type="EMBL" id="KAG6111708.1"/>
    </source>
</evidence>